<sequence length="38" mass="4537">MHIMSYFYIQAINLQKEVMQKFMKLLYDGTINLAVFGH</sequence>
<accession>A0A6C0KS16</accession>
<dbReference type="EMBL" id="MN740972">
    <property type="protein sequence ID" value="QHU20762.1"/>
    <property type="molecule type" value="Genomic_DNA"/>
</dbReference>
<protein>
    <submittedName>
        <fullName evidence="1">Uncharacterized protein</fullName>
    </submittedName>
</protein>
<organism evidence="1">
    <name type="scientific">viral metagenome</name>
    <dbReference type="NCBI Taxonomy" id="1070528"/>
    <lineage>
        <taxon>unclassified sequences</taxon>
        <taxon>metagenomes</taxon>
        <taxon>organismal metagenomes</taxon>
    </lineage>
</organism>
<name>A0A6C0KS16_9ZZZZ</name>
<evidence type="ECO:0000313" key="1">
    <source>
        <dbReference type="EMBL" id="QHU20762.1"/>
    </source>
</evidence>
<dbReference type="AlphaFoldDB" id="A0A6C0KS16"/>
<proteinExistence type="predicted"/>
<reference evidence="1" key="1">
    <citation type="journal article" date="2020" name="Nature">
        <title>Giant virus diversity and host interactions through global metagenomics.</title>
        <authorList>
            <person name="Schulz F."/>
            <person name="Roux S."/>
            <person name="Paez-Espino D."/>
            <person name="Jungbluth S."/>
            <person name="Walsh D.A."/>
            <person name="Denef V.J."/>
            <person name="McMahon K.D."/>
            <person name="Konstantinidis K.T."/>
            <person name="Eloe-Fadrosh E.A."/>
            <person name="Kyrpides N.C."/>
            <person name="Woyke T."/>
        </authorList>
    </citation>
    <scope>NUCLEOTIDE SEQUENCE</scope>
    <source>
        <strain evidence="1">GVMAG-S-3300013093-109</strain>
    </source>
</reference>